<accession>A0AA48HJN5</accession>
<dbReference type="Proteomes" id="UP001330184">
    <property type="component" value="Chromosome"/>
</dbReference>
<name>A0AA48HJN5_9FLAO</name>
<sequence>MIAHGTFSLKSAENNLKNLKMKKLLYITLIAFGIGLFASSCYDDDSTLDVNAIPDITLDTTGVATLTVYQFENLKVIPELDHQGLSESELEYEWKINLEPNDTIYEVVGNERDLDFLVEFKPNLSGNFHQLVYTVTNTRTNLDHIFAWPVKVLNNIGEGLVVAHTEDGATTDISHIMSPSVTPDYEDVSVKHNVYSAINGSTIPGITKQMRYTKLGRDDVMFGITETSIYTINTLDYTFGGSNGDLFYAERSNYEPQALGGVNQGDLYLANGTITSTYLGASTKIGLPFDSDFTAPDIIAANGVSNPIVVISFYDEVNGQFVYQPSVTPFGDNTMYATPNSPSGAFDPTTQPGYVNLAAGVSTTGEFMHLLKNNGTGEVALFTFDEGVSGFPTPEAPKPIAKFDLTGAPGIDEAENFAFLDDQKVMYYATSTKVYAVLYGTATPTIEERYTVPSGETITTLQVYRQADYPVRFSGEYMPLNNKALIMSTFDDTTGRVYLLPYINTGIGNIDTPNIEIFSGFGKITAIATQL</sequence>
<keyword evidence="2" id="KW-1185">Reference proteome</keyword>
<organism evidence="1 2">
    <name type="scientific">Flagellimonas marinaquae</name>
    <dbReference type="NCBI Taxonomy" id="254955"/>
    <lineage>
        <taxon>Bacteria</taxon>
        <taxon>Pseudomonadati</taxon>
        <taxon>Bacteroidota</taxon>
        <taxon>Flavobacteriia</taxon>
        <taxon>Flavobacteriales</taxon>
        <taxon>Flavobacteriaceae</taxon>
        <taxon>Flagellimonas</taxon>
    </lineage>
</organism>
<evidence type="ECO:0008006" key="3">
    <source>
        <dbReference type="Google" id="ProtNLM"/>
    </source>
</evidence>
<proteinExistence type="predicted"/>
<dbReference type="AlphaFoldDB" id="A0AA48HJN5"/>
<dbReference type="EMBL" id="AP027268">
    <property type="protein sequence ID" value="BDW93493.1"/>
    <property type="molecule type" value="Genomic_DNA"/>
</dbReference>
<evidence type="ECO:0000313" key="1">
    <source>
        <dbReference type="EMBL" id="BDW93493.1"/>
    </source>
</evidence>
<protein>
    <recommendedName>
        <fullName evidence="3">PKD-like family protein</fullName>
    </recommendedName>
</protein>
<gene>
    <name evidence="1" type="ORF">MACH07_23250</name>
</gene>
<reference evidence="1 2" key="1">
    <citation type="submission" date="2023-01" db="EMBL/GenBank/DDBJ databases">
        <title>Complete genome sequence of Muricauda aquimarina strain IFOP_LL357.</title>
        <authorList>
            <person name="Gajardo G."/>
            <person name="Ueki S."/>
            <person name="Maruyama F."/>
        </authorList>
    </citation>
    <scope>NUCLEOTIDE SEQUENCE [LARGE SCALE GENOMIC DNA]</scope>
    <source>
        <strain evidence="1 2">IFOP_LL357</strain>
    </source>
</reference>
<dbReference type="Pfam" id="PF16407">
    <property type="entry name" value="PKD_2"/>
    <property type="match status" value="1"/>
</dbReference>
<evidence type="ECO:0000313" key="2">
    <source>
        <dbReference type="Proteomes" id="UP001330184"/>
    </source>
</evidence>
<dbReference type="InterPro" id="IPR032183">
    <property type="entry name" value="PKD-like"/>
</dbReference>